<proteinExistence type="predicted"/>
<dbReference type="Pfam" id="PF13087">
    <property type="entry name" value="AAA_12"/>
    <property type="match status" value="1"/>
</dbReference>
<dbReference type="Proteomes" id="UP000485058">
    <property type="component" value="Unassembled WGS sequence"/>
</dbReference>
<evidence type="ECO:0000313" key="4">
    <source>
        <dbReference type="Proteomes" id="UP000485058"/>
    </source>
</evidence>
<dbReference type="AlphaFoldDB" id="A0A6A0A828"/>
<dbReference type="Gene3D" id="3.40.50.300">
    <property type="entry name" value="P-loop containing nucleotide triphosphate hydrolases"/>
    <property type="match status" value="1"/>
</dbReference>
<feature type="domain" description="DNA2/NAM7 helicase-like C-terminal" evidence="2">
    <location>
        <begin position="87"/>
        <end position="119"/>
    </location>
</feature>
<feature type="region of interest" description="Disordered" evidence="1">
    <location>
        <begin position="49"/>
        <end position="79"/>
    </location>
</feature>
<gene>
    <name evidence="3" type="ORF">HaLaN_27373</name>
</gene>
<dbReference type="EMBL" id="BLLF01004052">
    <property type="protein sequence ID" value="GFH28820.1"/>
    <property type="molecule type" value="Genomic_DNA"/>
</dbReference>
<sequence>MTNCRTIRWLGIEQWQEQGERGRGAPGAAGGAVAAVELLKQKFLDASSSSAASAANPSKQAAKGTAQSQGQGSGSDGSAQGIIVVTAPAAGHVQVASVDGFQGREKEVIVFSTVRSNAGEVGTKSGTGAQRGVRVC</sequence>
<dbReference type="InterPro" id="IPR041679">
    <property type="entry name" value="DNA2/NAM7-like_C"/>
</dbReference>
<organism evidence="3 4">
    <name type="scientific">Haematococcus lacustris</name>
    <name type="common">Green alga</name>
    <name type="synonym">Haematococcus pluvialis</name>
    <dbReference type="NCBI Taxonomy" id="44745"/>
    <lineage>
        <taxon>Eukaryota</taxon>
        <taxon>Viridiplantae</taxon>
        <taxon>Chlorophyta</taxon>
        <taxon>core chlorophytes</taxon>
        <taxon>Chlorophyceae</taxon>
        <taxon>CS clade</taxon>
        <taxon>Chlamydomonadales</taxon>
        <taxon>Haematococcaceae</taxon>
        <taxon>Haematococcus</taxon>
    </lineage>
</organism>
<reference evidence="3 4" key="1">
    <citation type="submission" date="2020-02" db="EMBL/GenBank/DDBJ databases">
        <title>Draft genome sequence of Haematococcus lacustris strain NIES-144.</title>
        <authorList>
            <person name="Morimoto D."/>
            <person name="Nakagawa S."/>
            <person name="Yoshida T."/>
            <person name="Sawayama S."/>
        </authorList>
    </citation>
    <scope>NUCLEOTIDE SEQUENCE [LARGE SCALE GENOMIC DNA]</scope>
    <source>
        <strain evidence="3 4">NIES-144</strain>
    </source>
</reference>
<evidence type="ECO:0000256" key="1">
    <source>
        <dbReference type="SAM" id="MobiDB-lite"/>
    </source>
</evidence>
<evidence type="ECO:0000313" key="3">
    <source>
        <dbReference type="EMBL" id="GFH28820.1"/>
    </source>
</evidence>
<dbReference type="InterPro" id="IPR027417">
    <property type="entry name" value="P-loop_NTPase"/>
</dbReference>
<name>A0A6A0A828_HAELA</name>
<evidence type="ECO:0000259" key="2">
    <source>
        <dbReference type="Pfam" id="PF13087"/>
    </source>
</evidence>
<comment type="caution">
    <text evidence="3">The sequence shown here is derived from an EMBL/GenBank/DDBJ whole genome shotgun (WGS) entry which is preliminary data.</text>
</comment>
<accession>A0A6A0A828</accession>
<keyword evidence="4" id="KW-1185">Reference proteome</keyword>
<protein>
    <submittedName>
        <fullName evidence="3">AAA domain</fullName>
    </submittedName>
</protein>